<name>A0ABV5GQV1_9FLAO</name>
<evidence type="ECO:0000313" key="3">
    <source>
        <dbReference type="Proteomes" id="UP001589607"/>
    </source>
</evidence>
<comment type="caution">
    <text evidence="2">The sequence shown here is derived from an EMBL/GenBank/DDBJ whole genome shotgun (WGS) entry which is preliminary data.</text>
</comment>
<feature type="transmembrane region" description="Helical" evidence="1">
    <location>
        <begin position="122"/>
        <end position="140"/>
    </location>
</feature>
<dbReference type="EMBL" id="JBHMEY010000066">
    <property type="protein sequence ID" value="MFB9097767.1"/>
    <property type="molecule type" value="Genomic_DNA"/>
</dbReference>
<evidence type="ECO:0000256" key="1">
    <source>
        <dbReference type="SAM" id="Phobius"/>
    </source>
</evidence>
<organism evidence="2 3">
    <name type="scientific">Flavobacterium jumunjinense</name>
    <dbReference type="NCBI Taxonomy" id="998845"/>
    <lineage>
        <taxon>Bacteria</taxon>
        <taxon>Pseudomonadati</taxon>
        <taxon>Bacteroidota</taxon>
        <taxon>Flavobacteriia</taxon>
        <taxon>Flavobacteriales</taxon>
        <taxon>Flavobacteriaceae</taxon>
        <taxon>Flavobacterium</taxon>
    </lineage>
</organism>
<accession>A0ABV5GQV1</accession>
<dbReference type="Proteomes" id="UP001589607">
    <property type="component" value="Unassembled WGS sequence"/>
</dbReference>
<dbReference type="RefSeq" id="WP_236457972.1">
    <property type="nucleotide sequence ID" value="NZ_CBCSGE010000008.1"/>
</dbReference>
<gene>
    <name evidence="2" type="ORF">ACFFVF_14715</name>
</gene>
<reference evidence="2 3" key="1">
    <citation type="submission" date="2024-09" db="EMBL/GenBank/DDBJ databases">
        <authorList>
            <person name="Sun Q."/>
            <person name="Mori K."/>
        </authorList>
    </citation>
    <scope>NUCLEOTIDE SEQUENCE [LARGE SCALE GENOMIC DNA]</scope>
    <source>
        <strain evidence="2 3">CECT 7955</strain>
    </source>
</reference>
<protein>
    <submittedName>
        <fullName evidence="2">Uncharacterized protein</fullName>
    </submittedName>
</protein>
<proteinExistence type="predicted"/>
<keyword evidence="3" id="KW-1185">Reference proteome</keyword>
<keyword evidence="1" id="KW-0812">Transmembrane</keyword>
<keyword evidence="1" id="KW-0472">Membrane</keyword>
<sequence>MNNFKKIIIISVLVFGFSNAFGRAKIPFGKREVIEIVSELPDNEMYETSEGSLDYLDLATLHEEFNIAWILPLWITKEPKLVLYSSKSETYYDLDEEELALTLSENKINKEDVLKVPFYNKYGGKIILGIILALIIWSYMGKKDEDDITPTEV</sequence>
<keyword evidence="1" id="KW-1133">Transmembrane helix</keyword>
<evidence type="ECO:0000313" key="2">
    <source>
        <dbReference type="EMBL" id="MFB9097767.1"/>
    </source>
</evidence>